<dbReference type="WBParaSite" id="BPAG_0000965601-mRNA-1">
    <property type="protein sequence ID" value="BPAG_0000965601-mRNA-1"/>
    <property type="gene ID" value="BPAG_0000965601"/>
</dbReference>
<dbReference type="AlphaFoldDB" id="A0A0N4TMI2"/>
<reference evidence="1 2" key="2">
    <citation type="submission" date="2018-11" db="EMBL/GenBank/DDBJ databases">
        <authorList>
            <consortium name="Pathogen Informatics"/>
        </authorList>
    </citation>
    <scope>NUCLEOTIDE SEQUENCE [LARGE SCALE GENOMIC DNA]</scope>
</reference>
<name>A0A0N4TMI2_BRUPA</name>
<evidence type="ECO:0000313" key="2">
    <source>
        <dbReference type="Proteomes" id="UP000278627"/>
    </source>
</evidence>
<sequence>MSTARGCEGRIHFILVSCSSFHSIILAQPPPNGGHGHGHLFTAVMCILLSGNESFRQLI</sequence>
<evidence type="ECO:0000313" key="3">
    <source>
        <dbReference type="WBParaSite" id="BPAG_0000965601-mRNA-1"/>
    </source>
</evidence>
<dbReference type="Proteomes" id="UP000278627">
    <property type="component" value="Unassembled WGS sequence"/>
</dbReference>
<reference evidence="3" key="1">
    <citation type="submission" date="2017-02" db="UniProtKB">
        <authorList>
            <consortium name="WormBaseParasite"/>
        </authorList>
    </citation>
    <scope>IDENTIFICATION</scope>
</reference>
<accession>A0A0N4TMI2</accession>
<proteinExistence type="predicted"/>
<protein>
    <submittedName>
        <fullName evidence="1 3">Uncharacterized protein</fullName>
    </submittedName>
</protein>
<keyword evidence="2" id="KW-1185">Reference proteome</keyword>
<evidence type="ECO:0000313" key="1">
    <source>
        <dbReference type="EMBL" id="VDN90804.1"/>
    </source>
</evidence>
<dbReference type="EMBL" id="UZAD01013161">
    <property type="protein sequence ID" value="VDN90804.1"/>
    <property type="molecule type" value="Genomic_DNA"/>
</dbReference>
<gene>
    <name evidence="1" type="ORF">BPAG_LOCUS9618</name>
</gene>
<organism evidence="3">
    <name type="scientific">Brugia pahangi</name>
    <name type="common">Filarial nematode worm</name>
    <dbReference type="NCBI Taxonomy" id="6280"/>
    <lineage>
        <taxon>Eukaryota</taxon>
        <taxon>Metazoa</taxon>
        <taxon>Ecdysozoa</taxon>
        <taxon>Nematoda</taxon>
        <taxon>Chromadorea</taxon>
        <taxon>Rhabditida</taxon>
        <taxon>Spirurina</taxon>
        <taxon>Spiruromorpha</taxon>
        <taxon>Filarioidea</taxon>
        <taxon>Onchocercidae</taxon>
        <taxon>Brugia</taxon>
    </lineage>
</organism>